<feature type="transmembrane region" description="Helical" evidence="1">
    <location>
        <begin position="135"/>
        <end position="156"/>
    </location>
</feature>
<dbReference type="EMBL" id="CP071444">
    <property type="protein sequence ID" value="QSX08162.1"/>
    <property type="molecule type" value="Genomic_DNA"/>
</dbReference>
<accession>A0A974XE38</accession>
<evidence type="ECO:0000313" key="2">
    <source>
        <dbReference type="EMBL" id="QSX08162.1"/>
    </source>
</evidence>
<feature type="transmembrane region" description="Helical" evidence="1">
    <location>
        <begin position="7"/>
        <end position="28"/>
    </location>
</feature>
<gene>
    <name evidence="2" type="ORF">J0B03_10210</name>
</gene>
<name>A0A974XE38_9FIRM</name>
<protein>
    <submittedName>
        <fullName evidence="2">MptD family putative ECF transporter S component</fullName>
    </submittedName>
</protein>
<proteinExistence type="predicted"/>
<keyword evidence="1" id="KW-1133">Transmembrane helix</keyword>
<sequence length="185" mass="20227">MKYTTKDITLIGVVAALTVVIGYVFYLVGHFFPIPGYKFVVFAPFLGFMMYIPVRKVGKMGVMTAVNMVFGLIMAMVSLIMTVAIVSAGVLAELVAWILFRRYDTSKKTILAVGLYPVAAVLCASYASFYLTGNVLYQVVGGGAFVVVLSLVIYLLGTMGAYMADRVVYRRIIEIRNVENGKDGV</sequence>
<dbReference type="Proteomes" id="UP000663499">
    <property type="component" value="Chromosome"/>
</dbReference>
<dbReference type="AlphaFoldDB" id="A0A974XE38"/>
<evidence type="ECO:0000313" key="3">
    <source>
        <dbReference type="Proteomes" id="UP000663499"/>
    </source>
</evidence>
<feature type="transmembrane region" description="Helical" evidence="1">
    <location>
        <begin position="34"/>
        <end position="53"/>
    </location>
</feature>
<keyword evidence="1" id="KW-0472">Membrane</keyword>
<keyword evidence="1" id="KW-0812">Transmembrane</keyword>
<dbReference type="RefSeq" id="WP_207299504.1">
    <property type="nucleotide sequence ID" value="NZ_CP071444.1"/>
</dbReference>
<evidence type="ECO:0000256" key="1">
    <source>
        <dbReference type="SAM" id="Phobius"/>
    </source>
</evidence>
<feature type="transmembrane region" description="Helical" evidence="1">
    <location>
        <begin position="109"/>
        <end position="129"/>
    </location>
</feature>
<dbReference type="KEGG" id="alka:J0B03_10210"/>
<organism evidence="2 3">
    <name type="scientific">Alkalibacter rhizosphaerae</name>
    <dbReference type="NCBI Taxonomy" id="2815577"/>
    <lineage>
        <taxon>Bacteria</taxon>
        <taxon>Bacillati</taxon>
        <taxon>Bacillota</taxon>
        <taxon>Clostridia</taxon>
        <taxon>Eubacteriales</taxon>
        <taxon>Eubacteriaceae</taxon>
        <taxon>Alkalibacter</taxon>
    </lineage>
</organism>
<reference evidence="2" key="1">
    <citation type="submission" date="2021-03" db="EMBL/GenBank/DDBJ databases">
        <title>Alkalibacter marinus sp. nov., isolated from tidal flat sediment.</title>
        <authorList>
            <person name="Namirimu T."/>
            <person name="Yang J.-A."/>
            <person name="Yang S.-H."/>
            <person name="Kim Y.-J."/>
            <person name="Kwon K.K."/>
        </authorList>
    </citation>
    <scope>NUCLEOTIDE SEQUENCE</scope>
    <source>
        <strain evidence="2">ES005</strain>
    </source>
</reference>
<keyword evidence="3" id="KW-1185">Reference proteome</keyword>